<evidence type="ECO:0000256" key="1">
    <source>
        <dbReference type="SAM" id="Phobius"/>
    </source>
</evidence>
<dbReference type="Proteomes" id="UP000031449">
    <property type="component" value="Chromosome"/>
</dbReference>
<dbReference type="OrthoDB" id="2418411at2"/>
<dbReference type="STRING" id="1508404.JMA_36300"/>
<evidence type="ECO:0000313" key="3">
    <source>
        <dbReference type="Proteomes" id="UP000031449"/>
    </source>
</evidence>
<dbReference type="AlphaFoldDB" id="A0A0B5AW64"/>
<protein>
    <recommendedName>
        <fullName evidence="4">Cytochrome C oxidase subunit II</fullName>
    </recommendedName>
</protein>
<dbReference type="HOGENOM" id="CLU_211580_2_0_9"/>
<keyword evidence="1" id="KW-1133">Transmembrane helix</keyword>
<evidence type="ECO:0008006" key="4">
    <source>
        <dbReference type="Google" id="ProtNLM"/>
    </source>
</evidence>
<reference evidence="2 3" key="1">
    <citation type="submission" date="2014-08" db="EMBL/GenBank/DDBJ databases">
        <title>Complete genome of a marine bacteria Jeotgalibacillus malaysiensis.</title>
        <authorList>
            <person name="Yaakop A.S."/>
            <person name="Chan K.-G."/>
            <person name="Goh K.M."/>
        </authorList>
    </citation>
    <scope>NUCLEOTIDE SEQUENCE [LARGE SCALE GENOMIC DNA]</scope>
    <source>
        <strain evidence="2 3">D5</strain>
    </source>
</reference>
<dbReference type="KEGG" id="jeo:JMA_36300"/>
<organism evidence="2 3">
    <name type="scientific">Jeotgalibacillus malaysiensis</name>
    <dbReference type="NCBI Taxonomy" id="1508404"/>
    <lineage>
        <taxon>Bacteria</taxon>
        <taxon>Bacillati</taxon>
        <taxon>Bacillota</taxon>
        <taxon>Bacilli</taxon>
        <taxon>Bacillales</taxon>
        <taxon>Caryophanaceae</taxon>
        <taxon>Jeotgalibacillus</taxon>
    </lineage>
</organism>
<feature type="transmembrane region" description="Helical" evidence="1">
    <location>
        <begin position="12"/>
        <end position="37"/>
    </location>
</feature>
<accession>A0A0B5AW64</accession>
<evidence type="ECO:0000313" key="2">
    <source>
        <dbReference type="EMBL" id="AJD92947.1"/>
    </source>
</evidence>
<dbReference type="BioCyc" id="JESP1508404:G14D9-12911-MONOMER"/>
<proteinExistence type="predicted"/>
<keyword evidence="1" id="KW-0812">Transmembrane</keyword>
<name>A0A0B5AW64_9BACL</name>
<keyword evidence="1" id="KW-0472">Membrane</keyword>
<dbReference type="EMBL" id="CP009416">
    <property type="protein sequence ID" value="AJD92947.1"/>
    <property type="molecule type" value="Genomic_DNA"/>
</dbReference>
<gene>
    <name evidence="2" type="ORF">JMA_36300</name>
</gene>
<keyword evidence="3" id="KW-1185">Reference proteome</keyword>
<sequence length="40" mass="4569">MAKKKQANEENLKGTLISVFFVGFVIVAMWVAVYLMYLSQ</sequence>